<feature type="transmembrane region" description="Helical" evidence="17">
    <location>
        <begin position="119"/>
        <end position="138"/>
    </location>
</feature>
<comment type="similarity">
    <text evidence="2 17">Belongs to the UppP family.</text>
</comment>
<gene>
    <name evidence="18" type="primary">uppP2</name>
    <name evidence="17" type="synonym">uppP</name>
    <name evidence="18" type="ORF">JIR001_25010</name>
</gene>
<dbReference type="GO" id="GO:0050380">
    <property type="term" value="F:undecaprenyl-diphosphatase activity"/>
    <property type="evidence" value="ECO:0007669"/>
    <property type="project" value="UniProtKB-UniRule"/>
</dbReference>
<dbReference type="PANTHER" id="PTHR30622:SF3">
    <property type="entry name" value="UNDECAPRENYL-DIPHOSPHATASE"/>
    <property type="match status" value="1"/>
</dbReference>
<keyword evidence="9 17" id="KW-0573">Peptidoglycan synthesis</keyword>
<keyword evidence="13 17" id="KW-0961">Cell wall biogenesis/degradation</keyword>
<evidence type="ECO:0000256" key="3">
    <source>
        <dbReference type="ARBA" id="ARBA00012374"/>
    </source>
</evidence>
<dbReference type="RefSeq" id="WP_212773029.1">
    <property type="nucleotide sequence ID" value="NZ_AP024601.1"/>
</dbReference>
<evidence type="ECO:0000256" key="10">
    <source>
        <dbReference type="ARBA" id="ARBA00022989"/>
    </source>
</evidence>
<evidence type="ECO:0000256" key="11">
    <source>
        <dbReference type="ARBA" id="ARBA00023136"/>
    </source>
</evidence>
<dbReference type="NCBIfam" id="NF001388">
    <property type="entry name" value="PRK00281.1-1"/>
    <property type="match status" value="1"/>
</dbReference>
<sequence>MPDIIIGLILGMVEGLTEFAPVSSTGHMILVGHLLGFQGTDRASTFEVVVQLGSILAVVVVFWKRILNIVGLYKLPEEGTDGQKGHLNALHILCGMIPAVVVGGLFHDYIKHKLFTANTVLIGLVAGGVIMILAEVFRRARPKATSLDQVTYGQAFSVGLFQCLALWPGFSRSGSTISGGLLVGMNHKTASEFTFILAVPMMVAASAKDLYESWDKLSIHDLPLFITGFVTAFVVAMLAIKYFLKLIDKVKLTPFALYRFAVAVVYGLLVL</sequence>
<keyword evidence="6 17" id="KW-0812">Transmembrane</keyword>
<dbReference type="InterPro" id="IPR003824">
    <property type="entry name" value="UppP"/>
</dbReference>
<comment type="catalytic activity">
    <reaction evidence="16 17">
        <text>di-trans,octa-cis-undecaprenyl diphosphate + H2O = di-trans,octa-cis-undecaprenyl phosphate + phosphate + H(+)</text>
        <dbReference type="Rhea" id="RHEA:28094"/>
        <dbReference type="ChEBI" id="CHEBI:15377"/>
        <dbReference type="ChEBI" id="CHEBI:15378"/>
        <dbReference type="ChEBI" id="CHEBI:43474"/>
        <dbReference type="ChEBI" id="CHEBI:58405"/>
        <dbReference type="ChEBI" id="CHEBI:60392"/>
        <dbReference type="EC" id="3.6.1.27"/>
    </reaction>
</comment>
<keyword evidence="19" id="KW-1185">Reference proteome</keyword>
<dbReference type="KEGG" id="pabs:JIR001_25010"/>
<dbReference type="PANTHER" id="PTHR30622">
    <property type="entry name" value="UNDECAPRENYL-DIPHOSPHATASE"/>
    <property type="match status" value="1"/>
</dbReference>
<comment type="function">
    <text evidence="17">Catalyzes the dephosphorylation of undecaprenyl diphosphate (UPP). Confers resistance to bacitracin.</text>
</comment>
<feature type="transmembrane region" description="Helical" evidence="17">
    <location>
        <begin position="222"/>
        <end position="244"/>
    </location>
</feature>
<dbReference type="GO" id="GO:0071555">
    <property type="term" value="P:cell wall organization"/>
    <property type="evidence" value="ECO:0007669"/>
    <property type="project" value="UniProtKB-KW"/>
</dbReference>
<keyword evidence="5 17" id="KW-1003">Cell membrane</keyword>
<keyword evidence="7 17" id="KW-0378">Hydrolase</keyword>
<proteinExistence type="inferred from homology"/>
<evidence type="ECO:0000256" key="6">
    <source>
        <dbReference type="ARBA" id="ARBA00022692"/>
    </source>
</evidence>
<evidence type="ECO:0000313" key="18">
    <source>
        <dbReference type="EMBL" id="BCU82718.1"/>
    </source>
</evidence>
<reference evidence="18" key="2">
    <citation type="journal article" date="2021" name="Microbiol. Resour. Announc.">
        <title>Complete Genome Sequence of Polycladomyces abyssicola JIR-001T, Isolated from Hemipelagic Sediment in Deep Seawater.</title>
        <authorList>
            <person name="Tsubouchi T."/>
            <person name="Kaneko Y."/>
        </authorList>
    </citation>
    <scope>NUCLEOTIDE SEQUENCE</scope>
    <source>
        <strain evidence="18">JIR-001</strain>
    </source>
</reference>
<dbReference type="NCBIfam" id="NF001390">
    <property type="entry name" value="PRK00281.1-4"/>
    <property type="match status" value="1"/>
</dbReference>
<evidence type="ECO:0000256" key="5">
    <source>
        <dbReference type="ARBA" id="ARBA00022475"/>
    </source>
</evidence>
<evidence type="ECO:0000256" key="2">
    <source>
        <dbReference type="ARBA" id="ARBA00010621"/>
    </source>
</evidence>
<dbReference type="GO" id="GO:0046677">
    <property type="term" value="P:response to antibiotic"/>
    <property type="evidence" value="ECO:0007669"/>
    <property type="project" value="UniProtKB-UniRule"/>
</dbReference>
<evidence type="ECO:0000256" key="12">
    <source>
        <dbReference type="ARBA" id="ARBA00023251"/>
    </source>
</evidence>
<dbReference type="GO" id="GO:0005886">
    <property type="term" value="C:plasma membrane"/>
    <property type="evidence" value="ECO:0007669"/>
    <property type="project" value="UniProtKB-SubCell"/>
</dbReference>
<keyword evidence="12 17" id="KW-0046">Antibiotic resistance</keyword>
<protein>
    <recommendedName>
        <fullName evidence="4 17">Undecaprenyl-diphosphatase</fullName>
        <ecNumber evidence="3 17">3.6.1.27</ecNumber>
    </recommendedName>
    <alternativeName>
        <fullName evidence="15 17">Bacitracin resistance protein</fullName>
    </alternativeName>
    <alternativeName>
        <fullName evidence="14 17">Undecaprenyl pyrophosphate phosphatase</fullName>
    </alternativeName>
</protein>
<name>A0A8D5UII4_9BACL</name>
<reference evidence="18" key="1">
    <citation type="journal article" date="2013" name="Int. J. Syst. Evol. Microbiol.">
        <title>Polycladomyces abyssicola gen. nov., sp. nov., a thermophilic filamentous bacterium isolated from hemipelagic sediment.</title>
        <authorList>
            <person name="Tsubouchi T."/>
            <person name="Shimane Y."/>
            <person name="Mori K."/>
            <person name="Usui K."/>
            <person name="Hiraki T."/>
            <person name="Tame A."/>
            <person name="Uematsu K."/>
            <person name="Maruyama T."/>
            <person name="Hatada Y."/>
        </authorList>
    </citation>
    <scope>NUCLEOTIDE SEQUENCE</scope>
    <source>
        <strain evidence="18">JIR-001</strain>
    </source>
</reference>
<dbReference type="AlphaFoldDB" id="A0A8D5UII4"/>
<feature type="transmembrane region" description="Helical" evidence="17">
    <location>
        <begin position="190"/>
        <end position="210"/>
    </location>
</feature>
<dbReference type="Proteomes" id="UP000677436">
    <property type="component" value="Chromosome"/>
</dbReference>
<dbReference type="NCBIfam" id="NF001389">
    <property type="entry name" value="PRK00281.1-2"/>
    <property type="match status" value="1"/>
</dbReference>
<keyword evidence="11 17" id="KW-0472">Membrane</keyword>
<evidence type="ECO:0000256" key="1">
    <source>
        <dbReference type="ARBA" id="ARBA00004651"/>
    </source>
</evidence>
<feature type="transmembrane region" description="Helical" evidence="17">
    <location>
        <begin position="48"/>
        <end position="67"/>
    </location>
</feature>
<comment type="subcellular location">
    <subcellularLocation>
        <location evidence="1 17">Cell membrane</location>
        <topology evidence="1 17">Multi-pass membrane protein</topology>
    </subcellularLocation>
</comment>
<dbReference type="HAMAP" id="MF_01006">
    <property type="entry name" value="Undec_diphosphatase"/>
    <property type="match status" value="1"/>
</dbReference>
<dbReference type="GO" id="GO:0009252">
    <property type="term" value="P:peptidoglycan biosynthetic process"/>
    <property type="evidence" value="ECO:0007669"/>
    <property type="project" value="UniProtKB-KW"/>
</dbReference>
<evidence type="ECO:0000256" key="16">
    <source>
        <dbReference type="ARBA" id="ARBA00047594"/>
    </source>
</evidence>
<evidence type="ECO:0000256" key="9">
    <source>
        <dbReference type="ARBA" id="ARBA00022984"/>
    </source>
</evidence>
<feature type="transmembrane region" description="Helical" evidence="17">
    <location>
        <begin position="150"/>
        <end position="170"/>
    </location>
</feature>
<dbReference type="GO" id="GO:0008360">
    <property type="term" value="P:regulation of cell shape"/>
    <property type="evidence" value="ECO:0007669"/>
    <property type="project" value="UniProtKB-KW"/>
</dbReference>
<keyword evidence="10 17" id="KW-1133">Transmembrane helix</keyword>
<evidence type="ECO:0000256" key="4">
    <source>
        <dbReference type="ARBA" id="ARBA00021581"/>
    </source>
</evidence>
<organism evidence="18 19">
    <name type="scientific">Polycladomyces abyssicola</name>
    <dbReference type="NCBI Taxonomy" id="1125966"/>
    <lineage>
        <taxon>Bacteria</taxon>
        <taxon>Bacillati</taxon>
        <taxon>Bacillota</taxon>
        <taxon>Bacilli</taxon>
        <taxon>Bacillales</taxon>
        <taxon>Thermoactinomycetaceae</taxon>
        <taxon>Polycladomyces</taxon>
    </lineage>
</organism>
<dbReference type="Pfam" id="PF02673">
    <property type="entry name" value="BacA"/>
    <property type="match status" value="1"/>
</dbReference>
<evidence type="ECO:0000256" key="13">
    <source>
        <dbReference type="ARBA" id="ARBA00023316"/>
    </source>
</evidence>
<evidence type="ECO:0000256" key="8">
    <source>
        <dbReference type="ARBA" id="ARBA00022960"/>
    </source>
</evidence>
<comment type="miscellaneous">
    <text evidence="17">Bacitracin is thought to be involved in the inhibition of peptidoglycan synthesis by sequestering undecaprenyl diphosphate, thereby reducing the pool of lipid carrier available.</text>
</comment>
<dbReference type="EMBL" id="AP024601">
    <property type="protein sequence ID" value="BCU82718.1"/>
    <property type="molecule type" value="Genomic_DNA"/>
</dbReference>
<accession>A0A8D5UII4</accession>
<dbReference type="EC" id="3.6.1.27" evidence="3 17"/>
<evidence type="ECO:0000256" key="17">
    <source>
        <dbReference type="HAMAP-Rule" id="MF_01006"/>
    </source>
</evidence>
<evidence type="ECO:0000256" key="15">
    <source>
        <dbReference type="ARBA" id="ARBA00032932"/>
    </source>
</evidence>
<feature type="transmembrane region" description="Helical" evidence="17">
    <location>
        <begin position="87"/>
        <end position="107"/>
    </location>
</feature>
<evidence type="ECO:0000313" key="19">
    <source>
        <dbReference type="Proteomes" id="UP000677436"/>
    </source>
</evidence>
<dbReference type="NCBIfam" id="TIGR00753">
    <property type="entry name" value="undec_PP_bacA"/>
    <property type="match status" value="1"/>
</dbReference>
<evidence type="ECO:0000256" key="14">
    <source>
        <dbReference type="ARBA" id="ARBA00032707"/>
    </source>
</evidence>
<evidence type="ECO:0000256" key="7">
    <source>
        <dbReference type="ARBA" id="ARBA00022801"/>
    </source>
</evidence>
<keyword evidence="8 17" id="KW-0133">Cell shape</keyword>